<dbReference type="InterPro" id="IPR009936">
    <property type="entry name" value="DUF1468"/>
</dbReference>
<organism evidence="3 4">
    <name type="scientific">Proteobacteria bacterium 228</name>
    <dbReference type="NCBI Taxonomy" id="2083153"/>
    <lineage>
        <taxon>Bacteria</taxon>
        <taxon>Pseudomonadati</taxon>
        <taxon>Pseudomonadota</taxon>
    </lineage>
</organism>
<keyword evidence="1" id="KW-0812">Transmembrane</keyword>
<keyword evidence="1" id="KW-0472">Membrane</keyword>
<evidence type="ECO:0000313" key="3">
    <source>
        <dbReference type="EMBL" id="PPC77657.1"/>
    </source>
</evidence>
<dbReference type="Pfam" id="PF07331">
    <property type="entry name" value="TctB"/>
    <property type="match status" value="1"/>
</dbReference>
<gene>
    <name evidence="3" type="ORF">C4K68_09260</name>
</gene>
<evidence type="ECO:0000259" key="2">
    <source>
        <dbReference type="Pfam" id="PF07331"/>
    </source>
</evidence>
<sequence>MMKATTHVRAGEVIFTLLLLAVSAFLLFEAYGIAALSSWSSPGAMPLFSTGIMVVTGIYLVFNGAQRGEGREASVSLAHHLGAALAHLFRPVVLSYCVLLVLYLLALSYIGFFYSSAVFLFVSFMVLWQQGVVKAAGITVISLGAVYVIFQYLFSVVLP</sequence>
<feature type="transmembrane region" description="Helical" evidence="1">
    <location>
        <begin position="135"/>
        <end position="154"/>
    </location>
</feature>
<protein>
    <recommendedName>
        <fullName evidence="2">DUF1468 domain-containing protein</fullName>
    </recommendedName>
</protein>
<feature type="domain" description="DUF1468" evidence="2">
    <location>
        <begin position="14"/>
        <end position="159"/>
    </location>
</feature>
<accession>A0A2S5KS22</accession>
<evidence type="ECO:0000256" key="1">
    <source>
        <dbReference type="SAM" id="Phobius"/>
    </source>
</evidence>
<proteinExistence type="predicted"/>
<dbReference type="EMBL" id="PRLP01000028">
    <property type="protein sequence ID" value="PPC77657.1"/>
    <property type="molecule type" value="Genomic_DNA"/>
</dbReference>
<evidence type="ECO:0000313" key="4">
    <source>
        <dbReference type="Proteomes" id="UP000238196"/>
    </source>
</evidence>
<feature type="transmembrane region" description="Helical" evidence="1">
    <location>
        <begin position="44"/>
        <end position="62"/>
    </location>
</feature>
<name>A0A2S5KS22_9PROT</name>
<dbReference type="Proteomes" id="UP000238196">
    <property type="component" value="Unassembled WGS sequence"/>
</dbReference>
<comment type="caution">
    <text evidence="3">The sequence shown here is derived from an EMBL/GenBank/DDBJ whole genome shotgun (WGS) entry which is preliminary data.</text>
</comment>
<keyword evidence="1" id="KW-1133">Transmembrane helix</keyword>
<reference evidence="3 4" key="1">
    <citation type="submission" date="2018-02" db="EMBL/GenBank/DDBJ databases">
        <title>novel marine gammaproteobacteria from coastal saline agro ecosystem.</title>
        <authorList>
            <person name="Krishnan R."/>
            <person name="Ramesh Kumar N."/>
        </authorList>
    </citation>
    <scope>NUCLEOTIDE SEQUENCE [LARGE SCALE GENOMIC DNA]</scope>
    <source>
        <strain evidence="3 4">228</strain>
    </source>
</reference>
<dbReference type="AlphaFoldDB" id="A0A2S5KS22"/>